<feature type="transmembrane region" description="Helical" evidence="1">
    <location>
        <begin position="18"/>
        <end position="36"/>
    </location>
</feature>
<dbReference type="EMBL" id="GGEC01043963">
    <property type="protein sequence ID" value="MBX24447.1"/>
    <property type="molecule type" value="Transcribed_RNA"/>
</dbReference>
<name>A0A2P2M2J6_RHIMU</name>
<protein>
    <submittedName>
        <fullName evidence="2">Uncharacterized protein</fullName>
    </submittedName>
</protein>
<reference evidence="2" key="1">
    <citation type="submission" date="2018-02" db="EMBL/GenBank/DDBJ databases">
        <title>Rhizophora mucronata_Transcriptome.</title>
        <authorList>
            <person name="Meera S.P."/>
            <person name="Sreeshan A."/>
            <person name="Augustine A."/>
        </authorList>
    </citation>
    <scope>NUCLEOTIDE SEQUENCE</scope>
    <source>
        <tissue evidence="2">Leaf</tissue>
    </source>
</reference>
<evidence type="ECO:0000313" key="2">
    <source>
        <dbReference type="EMBL" id="MBX24447.1"/>
    </source>
</evidence>
<organism evidence="2">
    <name type="scientific">Rhizophora mucronata</name>
    <name type="common">Asiatic mangrove</name>
    <dbReference type="NCBI Taxonomy" id="61149"/>
    <lineage>
        <taxon>Eukaryota</taxon>
        <taxon>Viridiplantae</taxon>
        <taxon>Streptophyta</taxon>
        <taxon>Embryophyta</taxon>
        <taxon>Tracheophyta</taxon>
        <taxon>Spermatophyta</taxon>
        <taxon>Magnoliopsida</taxon>
        <taxon>eudicotyledons</taxon>
        <taxon>Gunneridae</taxon>
        <taxon>Pentapetalae</taxon>
        <taxon>rosids</taxon>
        <taxon>fabids</taxon>
        <taxon>Malpighiales</taxon>
        <taxon>Rhizophoraceae</taxon>
        <taxon>Rhizophora</taxon>
    </lineage>
</organism>
<dbReference type="AlphaFoldDB" id="A0A2P2M2J6"/>
<keyword evidence="1" id="KW-0812">Transmembrane</keyword>
<proteinExistence type="predicted"/>
<keyword evidence="1" id="KW-1133">Transmembrane helix</keyword>
<sequence>MARIGLSRPNLGDLEKESIFFFFFGLGISGLAIAVTRDLKRETLAIEPVTKAEKEPRLGKLEGTQNY</sequence>
<evidence type="ECO:0000256" key="1">
    <source>
        <dbReference type="SAM" id="Phobius"/>
    </source>
</evidence>
<keyword evidence="1" id="KW-0472">Membrane</keyword>
<accession>A0A2P2M2J6</accession>